<proteinExistence type="inferred from homology"/>
<feature type="transmembrane region" description="Helical" evidence="8">
    <location>
        <begin position="390"/>
        <end position="411"/>
    </location>
</feature>
<comment type="subcellular location">
    <subcellularLocation>
        <location evidence="1">Membrane</location>
        <topology evidence="1">Multi-pass membrane protein</topology>
    </subcellularLocation>
</comment>
<feature type="compositionally biased region" description="Polar residues" evidence="7">
    <location>
        <begin position="169"/>
        <end position="190"/>
    </location>
</feature>
<evidence type="ECO:0000256" key="6">
    <source>
        <dbReference type="ARBA" id="ARBA00023180"/>
    </source>
</evidence>
<feature type="transmembrane region" description="Helical" evidence="8">
    <location>
        <begin position="698"/>
        <end position="723"/>
    </location>
</feature>
<dbReference type="CTD" id="246493"/>
<evidence type="ECO:0000256" key="8">
    <source>
        <dbReference type="SAM" id="Phobius"/>
    </source>
</evidence>
<feature type="region of interest" description="Disordered" evidence="7">
    <location>
        <begin position="167"/>
        <end position="210"/>
    </location>
</feature>
<reference evidence="11" key="1">
    <citation type="submission" date="2025-08" db="UniProtKB">
        <authorList>
            <consortium name="RefSeq"/>
        </authorList>
    </citation>
    <scope>IDENTIFICATION</scope>
    <source>
        <tissue evidence="11">Whole body</tissue>
    </source>
</reference>
<evidence type="ECO:0000256" key="7">
    <source>
        <dbReference type="SAM" id="MobiDB-lite"/>
    </source>
</evidence>
<dbReference type="PANTHER" id="PTHR22730">
    <property type="entry name" value="PROMININ PROM PROTEIN"/>
    <property type="match status" value="1"/>
</dbReference>
<keyword evidence="6" id="KW-0325">Glycoprotein</keyword>
<dbReference type="GeneID" id="112682617"/>
<keyword evidence="10" id="KW-1185">Reference proteome</keyword>
<evidence type="ECO:0000256" key="3">
    <source>
        <dbReference type="ARBA" id="ARBA00022692"/>
    </source>
</evidence>
<feature type="signal peptide" evidence="9">
    <location>
        <begin position="1"/>
        <end position="25"/>
    </location>
</feature>
<evidence type="ECO:0000256" key="2">
    <source>
        <dbReference type="ARBA" id="ARBA00006058"/>
    </source>
</evidence>
<dbReference type="PANTHER" id="PTHR22730:SF1">
    <property type="entry name" value="PROMININ-LIKE PROTEIN"/>
    <property type="match status" value="1"/>
</dbReference>
<dbReference type="OrthoDB" id="8188647at2759"/>
<dbReference type="Proteomes" id="UP000694846">
    <property type="component" value="Unplaced"/>
</dbReference>
<sequence>MGDMKQLKPLSYAAASCLLLMTVAGASVTVNVTHLCDSRATATKDPSSNTESSSRPSNADGPSASFTEFITVRKPWMSFMYASRTNVQRSSSQNFSRSPSKSFLPFVLQPSPRPTLQSFLNISTKLSSEPAVELYSQSTSKPSLRSTLQSSLPSTLQLLSSQPTSTLSWKSTLMPSSQSTPHYTTLQRNLYPSPKSPLRSTTHHPSSRLASESFSQSTFSQISTQFVQISSLLPSLQSSSPPSSRNSSDLVIKGPIALKQVRFPSAKYDENVKLDQQTSRPDFSITSMGPFGFGLVVSDAGLRFIGIAEAAVMWHSMPAELVIDLISNPYEWDAIAKKILPYEWPLIVVCGLMIVCGLVLARYGVYWQRRYKEAKWLGDTGWESGCKKGVLVVAVQMLLLMLGAGACGLLVTNETMGSAVTSVGDLLEFGVGDLVDMFSVTQKQIRTITVGSMDSTTDAIFSKLDDIAEQLGGPIENDIYGPSHIFGGSRSNVTRLVQDFQKIFPKAKDVLSQAESVKDDIIMYNKKIIELNTELQMVPERCPLEVSEMCKIISDNKLKAENYTYLDDLINSIKGVLEVENDGLSSLPLTSAENANIPKALYEQTEKERWRIKQTLMDRRRQLEFSIYPYESHTRKIVSKLMDMKESANNYIVHLKRIETYRWSVSVGIAIGALLVWILLACSIVVNYCSQTTWAKCYFFGCVSAMRLTSIALWLAALVGLMVSSNGEANVCRPLYDEPAYETVTKIMDCPTVTSERGFFSSFVLGNETSIAPFNEIIESCKGNHSAYSTFNLNKVFDVETSSDYSKWPGVMDALDGLKTRRVHVELDVNSRAPSRADALKPISESTNLDFQKFRSLILTSSLEHGRVTLLRDQLNTLLTQTTTFSNTFKYTLKHVVANISDLIESVMSPMGQRKNMLLYHLTLMEVEMEPLSESLNQTWANAYTRIENSDFDQILRKNMAQYMNSIKSLLEKYKSHVTEAVKTEATSCRPVWNIYRIGRDLVCRQALDSLNGFWVICFFIAMSITVAIPVVKNLKIFHKSPLTSMSLYTIPPPPAMELMCTNN</sequence>
<keyword evidence="9" id="KW-0732">Signal</keyword>
<keyword evidence="3 8" id="KW-0812">Transmembrane</keyword>
<dbReference type="GO" id="GO:0016020">
    <property type="term" value="C:membrane"/>
    <property type="evidence" value="ECO:0007669"/>
    <property type="project" value="UniProtKB-SubCell"/>
</dbReference>
<dbReference type="Pfam" id="PF05478">
    <property type="entry name" value="Prominin"/>
    <property type="match status" value="1"/>
</dbReference>
<dbReference type="InterPro" id="IPR008795">
    <property type="entry name" value="Prominin"/>
</dbReference>
<name>A0A8B8FEP4_9HEMI</name>
<feature type="transmembrane region" description="Helical" evidence="8">
    <location>
        <begin position="663"/>
        <end position="686"/>
    </location>
</feature>
<feature type="transmembrane region" description="Helical" evidence="8">
    <location>
        <begin position="1013"/>
        <end position="1032"/>
    </location>
</feature>
<evidence type="ECO:0000256" key="9">
    <source>
        <dbReference type="SAM" id="SignalP"/>
    </source>
</evidence>
<evidence type="ECO:0000313" key="11">
    <source>
        <dbReference type="RefSeq" id="XP_025409046.1"/>
    </source>
</evidence>
<comment type="similarity">
    <text evidence="2">Belongs to the prominin family.</text>
</comment>
<organism evidence="10 11">
    <name type="scientific">Sipha flava</name>
    <name type="common">yellow sugarcane aphid</name>
    <dbReference type="NCBI Taxonomy" id="143950"/>
    <lineage>
        <taxon>Eukaryota</taxon>
        <taxon>Metazoa</taxon>
        <taxon>Ecdysozoa</taxon>
        <taxon>Arthropoda</taxon>
        <taxon>Hexapoda</taxon>
        <taxon>Insecta</taxon>
        <taxon>Pterygota</taxon>
        <taxon>Neoptera</taxon>
        <taxon>Paraneoptera</taxon>
        <taxon>Hemiptera</taxon>
        <taxon>Sternorrhyncha</taxon>
        <taxon>Aphidomorpha</taxon>
        <taxon>Aphidoidea</taxon>
        <taxon>Aphididae</taxon>
        <taxon>Sipha</taxon>
    </lineage>
</organism>
<dbReference type="AlphaFoldDB" id="A0A8B8FEP4"/>
<evidence type="ECO:0000256" key="1">
    <source>
        <dbReference type="ARBA" id="ARBA00004141"/>
    </source>
</evidence>
<evidence type="ECO:0000313" key="10">
    <source>
        <dbReference type="Proteomes" id="UP000694846"/>
    </source>
</evidence>
<feature type="transmembrane region" description="Helical" evidence="8">
    <location>
        <begin position="344"/>
        <end position="365"/>
    </location>
</feature>
<accession>A0A8B8FEP4</accession>
<dbReference type="RefSeq" id="XP_025409046.1">
    <property type="nucleotide sequence ID" value="XM_025553261.1"/>
</dbReference>
<keyword evidence="4 8" id="KW-1133">Transmembrane helix</keyword>
<feature type="compositionally biased region" description="Low complexity" evidence="7">
    <location>
        <begin position="46"/>
        <end position="58"/>
    </location>
</feature>
<evidence type="ECO:0000256" key="5">
    <source>
        <dbReference type="ARBA" id="ARBA00023136"/>
    </source>
</evidence>
<gene>
    <name evidence="11" type="primary">LOC112682617</name>
</gene>
<keyword evidence="5 8" id="KW-0472">Membrane</keyword>
<protein>
    <submittedName>
        <fullName evidence="11">Prominin-1-A</fullName>
    </submittedName>
</protein>
<feature type="chain" id="PRO_5034853240" evidence="9">
    <location>
        <begin position="26"/>
        <end position="1064"/>
    </location>
</feature>
<evidence type="ECO:0000256" key="4">
    <source>
        <dbReference type="ARBA" id="ARBA00022989"/>
    </source>
</evidence>
<feature type="region of interest" description="Disordered" evidence="7">
    <location>
        <begin position="39"/>
        <end position="64"/>
    </location>
</feature>